<reference evidence="2 3" key="1">
    <citation type="submission" date="2021-12" db="EMBL/GenBank/DDBJ databases">
        <title>Genome sequence of Kibdelosporangium philippinense ATCC 49844.</title>
        <authorList>
            <person name="Fedorov E.A."/>
            <person name="Omeragic M."/>
            <person name="Shalygina K.F."/>
            <person name="Maclea K.S."/>
        </authorList>
    </citation>
    <scope>NUCLEOTIDE SEQUENCE [LARGE SCALE GENOMIC DNA]</scope>
    <source>
        <strain evidence="2 3">ATCC 49844</strain>
    </source>
</reference>
<dbReference type="SUPFAM" id="SSF55136">
    <property type="entry name" value="Probable bacterial effector-binding domain"/>
    <property type="match status" value="1"/>
</dbReference>
<dbReference type="Proteomes" id="UP001521150">
    <property type="component" value="Unassembled WGS sequence"/>
</dbReference>
<sequence length="76" mass="8413">METEEPGGDVERLPAGLVAMTTHVGPYEDVTLAYQGLFAWIYERGHRPSGLAREAYLAGPENPVTRIIIPLEHSHE</sequence>
<proteinExistence type="predicted"/>
<dbReference type="Pfam" id="PF06445">
    <property type="entry name" value="GyrI-like"/>
    <property type="match status" value="1"/>
</dbReference>
<gene>
    <name evidence="2" type="ORF">LWC34_56250</name>
</gene>
<dbReference type="Gene3D" id="3.20.80.10">
    <property type="entry name" value="Regulatory factor, effector binding domain"/>
    <property type="match status" value="1"/>
</dbReference>
<comment type="caution">
    <text evidence="2">The sequence shown here is derived from an EMBL/GenBank/DDBJ whole genome shotgun (WGS) entry which is preliminary data.</text>
</comment>
<keyword evidence="3" id="KW-1185">Reference proteome</keyword>
<accession>A0ABS8ZZ74</accession>
<protein>
    <submittedName>
        <fullName evidence="2">GyrI-like domain-containing protein</fullName>
    </submittedName>
</protein>
<name>A0ABS8ZZ74_9PSEU</name>
<dbReference type="EMBL" id="JAJVCN010000006">
    <property type="protein sequence ID" value="MCE7012108.1"/>
    <property type="molecule type" value="Genomic_DNA"/>
</dbReference>
<dbReference type="RefSeq" id="WP_233735131.1">
    <property type="nucleotide sequence ID" value="NZ_JAJVCN010000006.1"/>
</dbReference>
<organism evidence="2 3">
    <name type="scientific">Kibdelosporangium philippinense</name>
    <dbReference type="NCBI Taxonomy" id="211113"/>
    <lineage>
        <taxon>Bacteria</taxon>
        <taxon>Bacillati</taxon>
        <taxon>Actinomycetota</taxon>
        <taxon>Actinomycetes</taxon>
        <taxon>Pseudonocardiales</taxon>
        <taxon>Pseudonocardiaceae</taxon>
        <taxon>Kibdelosporangium</taxon>
    </lineage>
</organism>
<evidence type="ECO:0000313" key="2">
    <source>
        <dbReference type="EMBL" id="MCE7012108.1"/>
    </source>
</evidence>
<feature type="domain" description="GyrI-like small molecule binding" evidence="1">
    <location>
        <begin position="5"/>
        <end position="71"/>
    </location>
</feature>
<dbReference type="InterPro" id="IPR011256">
    <property type="entry name" value="Reg_factor_effector_dom_sf"/>
</dbReference>
<dbReference type="InterPro" id="IPR029442">
    <property type="entry name" value="GyrI-like"/>
</dbReference>
<evidence type="ECO:0000259" key="1">
    <source>
        <dbReference type="Pfam" id="PF06445"/>
    </source>
</evidence>
<evidence type="ECO:0000313" key="3">
    <source>
        <dbReference type="Proteomes" id="UP001521150"/>
    </source>
</evidence>